<dbReference type="EMBL" id="BAABWU010000002">
    <property type="protein sequence ID" value="GAA6195264.1"/>
    <property type="molecule type" value="Genomic_DNA"/>
</dbReference>
<organism evidence="1 2">
    <name type="scientific">Pseudophaeobacter arcticus</name>
    <dbReference type="NCBI Taxonomy" id="385492"/>
    <lineage>
        <taxon>Bacteria</taxon>
        <taxon>Pseudomonadati</taxon>
        <taxon>Pseudomonadota</taxon>
        <taxon>Alphaproteobacteria</taxon>
        <taxon>Rhodobacterales</taxon>
        <taxon>Paracoccaceae</taxon>
        <taxon>Pseudophaeobacter</taxon>
    </lineage>
</organism>
<sequence length="198" mass="21629">MPGKREYEMKRFWTGTLAAIVVTCATALSAAPLKLQPANPQPSGLKPGLAVRYAYPVDVRTLVEASSALKIKSERGRPLAGLDHRDTNEGDITLTSKRSEHVVAGINGYVHFAKPGIHSIDFLTNDGLRATIGGQVVGKFDGRQTCDSTVMSEVEVPSAGWYKLDILYFQRFGTACLHMRMGPQGKRPSWMPDKAFGH</sequence>
<evidence type="ECO:0000313" key="1">
    <source>
        <dbReference type="EMBL" id="GAA6195264.1"/>
    </source>
</evidence>
<name>A0ABQ0AHF4_9RHOB</name>
<accession>A0ABQ0AHF4</accession>
<dbReference type="Proteomes" id="UP001441944">
    <property type="component" value="Unassembled WGS sequence"/>
</dbReference>
<proteinExistence type="predicted"/>
<keyword evidence="2" id="KW-1185">Reference proteome</keyword>
<reference evidence="1 2" key="1">
    <citation type="submission" date="2024-04" db="EMBL/GenBank/DDBJ databases">
        <title>Draft genome sequence of Pseudophaeobacter arcticus NBRC 116598.</title>
        <authorList>
            <person name="Miyakawa T."/>
            <person name="Kusuya Y."/>
            <person name="Miura T."/>
        </authorList>
    </citation>
    <scope>NUCLEOTIDE SEQUENCE [LARGE SCALE GENOMIC DNA]</scope>
    <source>
        <strain evidence="1 2">SU-CL00105</strain>
    </source>
</reference>
<comment type="caution">
    <text evidence="1">The sequence shown here is derived from an EMBL/GenBank/DDBJ whole genome shotgun (WGS) entry which is preliminary data.</text>
</comment>
<gene>
    <name evidence="1" type="ORF">NBRC116598_07080</name>
</gene>
<protein>
    <recommendedName>
        <fullName evidence="3">PA14 domain-containing protein</fullName>
    </recommendedName>
</protein>
<evidence type="ECO:0000313" key="2">
    <source>
        <dbReference type="Proteomes" id="UP001441944"/>
    </source>
</evidence>
<evidence type="ECO:0008006" key="3">
    <source>
        <dbReference type="Google" id="ProtNLM"/>
    </source>
</evidence>